<dbReference type="Proteomes" id="UP000087766">
    <property type="component" value="Chromosome 9"/>
</dbReference>
<proteinExistence type="predicted"/>
<dbReference type="STRING" id="3916.A0A3Q0FDD2"/>
<accession>A0A3Q0FDD2</accession>
<name>A0A3Q0FDD2_VIGRR</name>
<dbReference type="AlphaFoldDB" id="A0A3Q0FDD2"/>
<reference evidence="1" key="1">
    <citation type="journal article" date="2014" name="Nat. Commun.">
        <title>Genome sequence of mungbean and insights into evolution within Vigna species.</title>
        <authorList>
            <person name="Kang Y.J."/>
            <person name="Kim S.K."/>
            <person name="Kim M.Y."/>
            <person name="Lestari P."/>
            <person name="Kim K.H."/>
            <person name="Ha B.K."/>
            <person name="Jun T.H."/>
            <person name="Hwang W.J."/>
            <person name="Lee T."/>
            <person name="Lee J."/>
            <person name="Shim S."/>
            <person name="Yoon M.Y."/>
            <person name="Jang Y.E."/>
            <person name="Han K.S."/>
            <person name="Taeprayoon P."/>
            <person name="Yoon N."/>
            <person name="Somta P."/>
            <person name="Tanya P."/>
            <person name="Kim K.S."/>
            <person name="Gwag J.G."/>
            <person name="Moon J.K."/>
            <person name="Lee Y.H."/>
            <person name="Park B.S."/>
            <person name="Bombarely A."/>
            <person name="Doyle J.J."/>
            <person name="Jackson S.A."/>
            <person name="Schafleitner R."/>
            <person name="Srinives P."/>
            <person name="Varshney R.K."/>
            <person name="Lee S.H."/>
        </authorList>
    </citation>
    <scope>NUCLEOTIDE SEQUENCE [LARGE SCALE GENOMIC DNA]</scope>
    <source>
        <strain evidence="1">cv. VC1973A</strain>
    </source>
</reference>
<evidence type="ECO:0000313" key="2">
    <source>
        <dbReference type="RefSeq" id="XP_022641783.1"/>
    </source>
</evidence>
<organism evidence="1 2">
    <name type="scientific">Vigna radiata var. radiata</name>
    <name type="common">Mung bean</name>
    <name type="synonym">Phaseolus aureus</name>
    <dbReference type="NCBI Taxonomy" id="3916"/>
    <lineage>
        <taxon>Eukaryota</taxon>
        <taxon>Viridiplantae</taxon>
        <taxon>Streptophyta</taxon>
        <taxon>Embryophyta</taxon>
        <taxon>Tracheophyta</taxon>
        <taxon>Spermatophyta</taxon>
        <taxon>Magnoliopsida</taxon>
        <taxon>eudicotyledons</taxon>
        <taxon>Gunneridae</taxon>
        <taxon>Pentapetalae</taxon>
        <taxon>rosids</taxon>
        <taxon>fabids</taxon>
        <taxon>Fabales</taxon>
        <taxon>Fabaceae</taxon>
        <taxon>Papilionoideae</taxon>
        <taxon>50 kb inversion clade</taxon>
        <taxon>NPAAA clade</taxon>
        <taxon>indigoferoid/millettioid clade</taxon>
        <taxon>Phaseoleae</taxon>
        <taxon>Vigna</taxon>
    </lineage>
</organism>
<reference evidence="2" key="2">
    <citation type="submission" date="2025-08" db="UniProtKB">
        <authorList>
            <consortium name="RefSeq"/>
        </authorList>
    </citation>
    <scope>IDENTIFICATION</scope>
    <source>
        <tissue evidence="2">Leaf</tissue>
    </source>
</reference>
<protein>
    <submittedName>
        <fullName evidence="2">Uncharacterized protein LOC111242515</fullName>
    </submittedName>
</protein>
<gene>
    <name evidence="2" type="primary">LOC111242515</name>
</gene>
<dbReference type="RefSeq" id="XP_022641783.1">
    <property type="nucleotide sequence ID" value="XM_022786062.1"/>
</dbReference>
<dbReference type="GeneID" id="111242515"/>
<evidence type="ECO:0000313" key="1">
    <source>
        <dbReference type="Proteomes" id="UP000087766"/>
    </source>
</evidence>
<sequence length="122" mass="13959">MEFLSNLAVYLKKQATLWESANVLNSHLQLEEVSEKSKALIPADSLRAPTQISESTSNVLPKGNYLFIPPQSEFHLSPTMVHGYFTETKDLATETSTVQKFDFASYNENKPTRWFWTIKTAW</sequence>
<dbReference type="KEGG" id="vra:111242515"/>
<keyword evidence="1" id="KW-1185">Reference proteome</keyword>